<evidence type="ECO:0000313" key="13">
    <source>
        <dbReference type="Proteomes" id="UP000192223"/>
    </source>
</evidence>
<evidence type="ECO:0000256" key="4">
    <source>
        <dbReference type="ARBA" id="ARBA00022670"/>
    </source>
</evidence>
<organism evidence="13 14">
    <name type="scientific">Agrilus planipennis</name>
    <name type="common">Emerald ash borer</name>
    <name type="synonym">Agrilus marcopoli</name>
    <dbReference type="NCBI Taxonomy" id="224129"/>
    <lineage>
        <taxon>Eukaryota</taxon>
        <taxon>Metazoa</taxon>
        <taxon>Ecdysozoa</taxon>
        <taxon>Arthropoda</taxon>
        <taxon>Hexapoda</taxon>
        <taxon>Insecta</taxon>
        <taxon>Pterygota</taxon>
        <taxon>Neoptera</taxon>
        <taxon>Endopterygota</taxon>
        <taxon>Coleoptera</taxon>
        <taxon>Polyphaga</taxon>
        <taxon>Elateriformia</taxon>
        <taxon>Buprestoidea</taxon>
        <taxon>Buprestidae</taxon>
        <taxon>Agrilinae</taxon>
        <taxon>Agrilus</taxon>
    </lineage>
</organism>
<dbReference type="InterPro" id="IPR001314">
    <property type="entry name" value="Peptidase_S1A"/>
</dbReference>
<dbReference type="FunFam" id="2.40.10.10:FF:000073">
    <property type="entry name" value="Trypsin alpha"/>
    <property type="match status" value="1"/>
</dbReference>
<dbReference type="InterPro" id="IPR043504">
    <property type="entry name" value="Peptidase_S1_PA_chymotrypsin"/>
</dbReference>
<dbReference type="Pfam" id="PF00089">
    <property type="entry name" value="Trypsin"/>
    <property type="match status" value="1"/>
</dbReference>
<feature type="signal peptide" evidence="11">
    <location>
        <begin position="1"/>
        <end position="31"/>
    </location>
</feature>
<feature type="domain" description="Peptidase S1" evidence="12">
    <location>
        <begin position="57"/>
        <end position="271"/>
    </location>
</feature>
<dbReference type="GeneID" id="108742704"/>
<dbReference type="PANTHER" id="PTHR24276:SF91">
    <property type="entry name" value="AT26814P-RELATED"/>
    <property type="match status" value="1"/>
</dbReference>
<dbReference type="GO" id="GO:0006508">
    <property type="term" value="P:proteolysis"/>
    <property type="evidence" value="ECO:0007669"/>
    <property type="project" value="UniProtKB-KW"/>
</dbReference>
<evidence type="ECO:0000313" key="14">
    <source>
        <dbReference type="RefSeq" id="XP_018333505.1"/>
    </source>
</evidence>
<dbReference type="GO" id="GO:0004252">
    <property type="term" value="F:serine-type endopeptidase activity"/>
    <property type="evidence" value="ECO:0007669"/>
    <property type="project" value="InterPro"/>
</dbReference>
<accession>A0A1W4XM97</accession>
<dbReference type="PRINTS" id="PR00722">
    <property type="entry name" value="CHYMOTRYPSIN"/>
</dbReference>
<keyword evidence="6 10" id="KW-0378">Hydrolase</keyword>
<feature type="chain" id="PRO_5010698984" evidence="11">
    <location>
        <begin position="32"/>
        <end position="272"/>
    </location>
</feature>
<sequence length="272" mass="28687">MNPTTVTYLLFSLLGYSSIIIAASIPSDVQAIPSDVASVPFDAVSANEVPPPSFSRVVGGVQVDIRDYPYQTSVQYSLVHLCGGSIIAESFILTAAHCVSQKLASQFSVRAGSNYRNFGGVTRAVSAIYVPARYNSSTADLDVALISLQSPLQYGIAINAVSLPASNILIPAGTNAITTGWGEGIFNSRLRGVSVPVVSYSACRNTYKLTPNMICAGFAGENRNACQGESGGPLVANRYGQIGIVSWGRGCSYRVYSDIPALRGWINSVTGL</sequence>
<dbReference type="PROSITE" id="PS00134">
    <property type="entry name" value="TRYPSIN_HIS"/>
    <property type="match status" value="1"/>
</dbReference>
<dbReference type="InterPro" id="IPR009003">
    <property type="entry name" value="Peptidase_S1_PA"/>
</dbReference>
<comment type="similarity">
    <text evidence="2">Belongs to the peptidase S1 family.</text>
</comment>
<gene>
    <name evidence="14" type="primary">LOC108742704</name>
</gene>
<evidence type="ECO:0000256" key="11">
    <source>
        <dbReference type="SAM" id="SignalP"/>
    </source>
</evidence>
<evidence type="ECO:0000256" key="7">
    <source>
        <dbReference type="ARBA" id="ARBA00022825"/>
    </source>
</evidence>
<keyword evidence="7 10" id="KW-0720">Serine protease</keyword>
<dbReference type="KEGG" id="apln:108742704"/>
<reference evidence="14" key="1">
    <citation type="submission" date="2025-08" db="UniProtKB">
        <authorList>
            <consortium name="RefSeq"/>
        </authorList>
    </citation>
    <scope>IDENTIFICATION</scope>
    <source>
        <tissue evidence="14">Entire body</tissue>
    </source>
</reference>
<dbReference type="PROSITE" id="PS50240">
    <property type="entry name" value="TRYPSIN_DOM"/>
    <property type="match status" value="1"/>
</dbReference>
<name>A0A1W4XM97_AGRPL</name>
<dbReference type="Gene3D" id="2.40.10.10">
    <property type="entry name" value="Trypsin-like serine proteases"/>
    <property type="match status" value="1"/>
</dbReference>
<evidence type="ECO:0000256" key="6">
    <source>
        <dbReference type="ARBA" id="ARBA00022801"/>
    </source>
</evidence>
<dbReference type="STRING" id="224129.A0A1W4XM97"/>
<keyword evidence="3" id="KW-0964">Secreted</keyword>
<keyword evidence="13" id="KW-1185">Reference proteome</keyword>
<protein>
    <submittedName>
        <fullName evidence="14">Trypsin 3A1-like</fullName>
    </submittedName>
</protein>
<dbReference type="SUPFAM" id="SSF50494">
    <property type="entry name" value="Trypsin-like serine proteases"/>
    <property type="match status" value="1"/>
</dbReference>
<proteinExistence type="inferred from homology"/>
<keyword evidence="5 11" id="KW-0732">Signal</keyword>
<evidence type="ECO:0000256" key="8">
    <source>
        <dbReference type="ARBA" id="ARBA00023157"/>
    </source>
</evidence>
<dbReference type="OrthoDB" id="10059102at2759"/>
<dbReference type="InterPro" id="IPR001254">
    <property type="entry name" value="Trypsin_dom"/>
</dbReference>
<evidence type="ECO:0000256" key="9">
    <source>
        <dbReference type="ARBA" id="ARBA00023180"/>
    </source>
</evidence>
<dbReference type="InterPro" id="IPR033116">
    <property type="entry name" value="TRYPSIN_SER"/>
</dbReference>
<dbReference type="InterPro" id="IPR018114">
    <property type="entry name" value="TRYPSIN_HIS"/>
</dbReference>
<comment type="subcellular location">
    <subcellularLocation>
        <location evidence="1">Secreted</location>
    </subcellularLocation>
</comment>
<dbReference type="FunFam" id="2.40.10.10:FF:000054">
    <property type="entry name" value="Complement C1r subcomponent"/>
    <property type="match status" value="1"/>
</dbReference>
<evidence type="ECO:0000256" key="5">
    <source>
        <dbReference type="ARBA" id="ARBA00022729"/>
    </source>
</evidence>
<evidence type="ECO:0000256" key="2">
    <source>
        <dbReference type="ARBA" id="ARBA00007664"/>
    </source>
</evidence>
<dbReference type="GO" id="GO:0005576">
    <property type="term" value="C:extracellular region"/>
    <property type="evidence" value="ECO:0007669"/>
    <property type="project" value="UniProtKB-SubCell"/>
</dbReference>
<dbReference type="RefSeq" id="XP_018333505.1">
    <property type="nucleotide sequence ID" value="XM_018478003.1"/>
</dbReference>
<keyword evidence="9" id="KW-0325">Glycoprotein</keyword>
<evidence type="ECO:0000256" key="10">
    <source>
        <dbReference type="RuleBase" id="RU363034"/>
    </source>
</evidence>
<keyword evidence="4 10" id="KW-0645">Protease</keyword>
<evidence type="ECO:0000256" key="1">
    <source>
        <dbReference type="ARBA" id="ARBA00004613"/>
    </source>
</evidence>
<dbReference type="CDD" id="cd00190">
    <property type="entry name" value="Tryp_SPc"/>
    <property type="match status" value="1"/>
</dbReference>
<dbReference type="Proteomes" id="UP000192223">
    <property type="component" value="Unplaced"/>
</dbReference>
<dbReference type="PANTHER" id="PTHR24276">
    <property type="entry name" value="POLYSERASE-RELATED"/>
    <property type="match status" value="1"/>
</dbReference>
<keyword evidence="8" id="KW-1015">Disulfide bond</keyword>
<dbReference type="InterPro" id="IPR050430">
    <property type="entry name" value="Peptidase_S1"/>
</dbReference>
<evidence type="ECO:0000256" key="3">
    <source>
        <dbReference type="ARBA" id="ARBA00022525"/>
    </source>
</evidence>
<dbReference type="PROSITE" id="PS00135">
    <property type="entry name" value="TRYPSIN_SER"/>
    <property type="match status" value="1"/>
</dbReference>
<dbReference type="InParanoid" id="A0A1W4XM97"/>
<evidence type="ECO:0000259" key="12">
    <source>
        <dbReference type="PROSITE" id="PS50240"/>
    </source>
</evidence>
<dbReference type="SMART" id="SM00020">
    <property type="entry name" value="Tryp_SPc"/>
    <property type="match status" value="1"/>
</dbReference>
<dbReference type="AlphaFoldDB" id="A0A1W4XM97"/>